<gene>
    <name evidence="1" type="ORF">DSO57_1031895</name>
</gene>
<name>A0ACC2SPQ9_9FUNG</name>
<reference evidence="1" key="1">
    <citation type="submission" date="2022-04" db="EMBL/GenBank/DDBJ databases">
        <title>Genome of the entomopathogenic fungus Entomophthora muscae.</title>
        <authorList>
            <person name="Elya C."/>
            <person name="Lovett B.R."/>
            <person name="Lee E."/>
            <person name="Macias A.M."/>
            <person name="Hajek A.E."/>
            <person name="De Bivort B.L."/>
            <person name="Kasson M.T."/>
            <person name="De Fine Licht H.H."/>
            <person name="Stajich J.E."/>
        </authorList>
    </citation>
    <scope>NUCLEOTIDE SEQUENCE</scope>
    <source>
        <strain evidence="1">Berkeley</strain>
    </source>
</reference>
<protein>
    <submittedName>
        <fullName evidence="1">Uncharacterized protein</fullName>
    </submittedName>
</protein>
<evidence type="ECO:0000313" key="2">
    <source>
        <dbReference type="Proteomes" id="UP001165960"/>
    </source>
</evidence>
<organism evidence="1 2">
    <name type="scientific">Entomophthora muscae</name>
    <dbReference type="NCBI Taxonomy" id="34485"/>
    <lineage>
        <taxon>Eukaryota</taxon>
        <taxon>Fungi</taxon>
        <taxon>Fungi incertae sedis</taxon>
        <taxon>Zoopagomycota</taxon>
        <taxon>Entomophthoromycotina</taxon>
        <taxon>Entomophthoromycetes</taxon>
        <taxon>Entomophthorales</taxon>
        <taxon>Entomophthoraceae</taxon>
        <taxon>Entomophthora</taxon>
    </lineage>
</organism>
<sequence>MSKQHKAIGEDVWKNKIEKINSEIFLLTYGSIVIQLIKDYEDYQEIPLRPFSKIGFKAFLNIVPTVGNWSADGKEFSLIFDDNPLGEFVELPDDVSSDLWYSNILCGVIRGSLEMVQLQVECFFKADTLRGDENTEIRVKLIKYLQEEVPAGED</sequence>
<evidence type="ECO:0000313" key="1">
    <source>
        <dbReference type="EMBL" id="KAJ9064323.1"/>
    </source>
</evidence>
<keyword evidence="2" id="KW-1185">Reference proteome</keyword>
<dbReference type="EMBL" id="QTSX02004494">
    <property type="protein sequence ID" value="KAJ9064323.1"/>
    <property type="molecule type" value="Genomic_DNA"/>
</dbReference>
<dbReference type="Proteomes" id="UP001165960">
    <property type="component" value="Unassembled WGS sequence"/>
</dbReference>
<accession>A0ACC2SPQ9</accession>
<proteinExistence type="predicted"/>
<comment type="caution">
    <text evidence="1">The sequence shown here is derived from an EMBL/GenBank/DDBJ whole genome shotgun (WGS) entry which is preliminary data.</text>
</comment>